<keyword evidence="7" id="KW-1185">Reference proteome</keyword>
<name>A0ABT6TE50_9BACL</name>
<dbReference type="Gene3D" id="6.10.340.10">
    <property type="match status" value="1"/>
</dbReference>
<gene>
    <name evidence="6" type="ORF">KB449_08950</name>
</gene>
<dbReference type="PRINTS" id="PR00032">
    <property type="entry name" value="HTHARAC"/>
</dbReference>
<dbReference type="InterPro" id="IPR018060">
    <property type="entry name" value="HTH_AraC"/>
</dbReference>
<evidence type="ECO:0000313" key="7">
    <source>
        <dbReference type="Proteomes" id="UP001161691"/>
    </source>
</evidence>
<dbReference type="InterPro" id="IPR009057">
    <property type="entry name" value="Homeodomain-like_sf"/>
</dbReference>
<dbReference type="PANTHER" id="PTHR43280">
    <property type="entry name" value="ARAC-FAMILY TRANSCRIPTIONAL REGULATOR"/>
    <property type="match status" value="1"/>
</dbReference>
<comment type="caution">
    <text evidence="6">The sequence shown here is derived from an EMBL/GenBank/DDBJ whole genome shotgun (WGS) entry which is preliminary data.</text>
</comment>
<dbReference type="SUPFAM" id="SSF46689">
    <property type="entry name" value="Homeodomain-like"/>
    <property type="match status" value="1"/>
</dbReference>
<accession>A0ABT6TE50</accession>
<dbReference type="SMART" id="SM00342">
    <property type="entry name" value="HTH_ARAC"/>
    <property type="match status" value="1"/>
</dbReference>
<keyword evidence="4" id="KW-0472">Membrane</keyword>
<keyword evidence="4" id="KW-0812">Transmembrane</keyword>
<keyword evidence="3" id="KW-0804">Transcription</keyword>
<proteinExistence type="predicted"/>
<dbReference type="Pfam" id="PF12833">
    <property type="entry name" value="HTH_18"/>
    <property type="match status" value="1"/>
</dbReference>
<evidence type="ECO:0000256" key="2">
    <source>
        <dbReference type="ARBA" id="ARBA00023125"/>
    </source>
</evidence>
<feature type="transmembrane region" description="Helical" evidence="4">
    <location>
        <begin position="305"/>
        <end position="326"/>
    </location>
</feature>
<dbReference type="InterPro" id="IPR020449">
    <property type="entry name" value="Tscrpt_reg_AraC-type_HTH"/>
</dbReference>
<evidence type="ECO:0000313" key="6">
    <source>
        <dbReference type="EMBL" id="MDI4645086.1"/>
    </source>
</evidence>
<evidence type="ECO:0000259" key="5">
    <source>
        <dbReference type="PROSITE" id="PS01124"/>
    </source>
</evidence>
<keyword evidence="2" id="KW-0238">DNA-binding</keyword>
<dbReference type="Pfam" id="PF17853">
    <property type="entry name" value="GGDEF_2"/>
    <property type="match status" value="1"/>
</dbReference>
<dbReference type="Gene3D" id="1.10.10.60">
    <property type="entry name" value="Homeodomain-like"/>
    <property type="match status" value="2"/>
</dbReference>
<keyword evidence="4" id="KW-1133">Transmembrane helix</keyword>
<dbReference type="PROSITE" id="PS01124">
    <property type="entry name" value="HTH_ARAC_FAMILY_2"/>
    <property type="match status" value="1"/>
</dbReference>
<dbReference type="EMBL" id="JAGRPV010000001">
    <property type="protein sequence ID" value="MDI4645086.1"/>
    <property type="molecule type" value="Genomic_DNA"/>
</dbReference>
<feature type="domain" description="HTH araC/xylS-type" evidence="5">
    <location>
        <begin position="680"/>
        <end position="779"/>
    </location>
</feature>
<dbReference type="InterPro" id="IPR041522">
    <property type="entry name" value="CdaR_GGDEF"/>
</dbReference>
<organism evidence="6 7">
    <name type="scientific">Cohnella hashimotonis</name>
    <dbReference type="NCBI Taxonomy" id="2826895"/>
    <lineage>
        <taxon>Bacteria</taxon>
        <taxon>Bacillati</taxon>
        <taxon>Bacillota</taxon>
        <taxon>Bacilli</taxon>
        <taxon>Bacillales</taxon>
        <taxon>Paenibacillaceae</taxon>
        <taxon>Cohnella</taxon>
    </lineage>
</organism>
<evidence type="ECO:0000256" key="3">
    <source>
        <dbReference type="ARBA" id="ARBA00023163"/>
    </source>
</evidence>
<keyword evidence="1" id="KW-0805">Transcription regulation</keyword>
<dbReference type="Proteomes" id="UP001161691">
    <property type="component" value="Unassembled WGS sequence"/>
</dbReference>
<protein>
    <submittedName>
        <fullName evidence="6">Helix-turn-helix domain-containing protein</fullName>
    </submittedName>
</protein>
<dbReference type="PANTHER" id="PTHR43280:SF2">
    <property type="entry name" value="HTH-TYPE TRANSCRIPTIONAL REGULATOR EXSA"/>
    <property type="match status" value="1"/>
</dbReference>
<evidence type="ECO:0000256" key="1">
    <source>
        <dbReference type="ARBA" id="ARBA00023015"/>
    </source>
</evidence>
<reference evidence="6" key="1">
    <citation type="submission" date="2023-04" db="EMBL/GenBank/DDBJ databases">
        <title>Comparative genomic analysis of Cohnella hashimotonis sp. nov., isolated from the International Space Station.</title>
        <authorList>
            <person name="Venkateswaran K."/>
            <person name="Simpson A."/>
        </authorList>
    </citation>
    <scope>NUCLEOTIDE SEQUENCE</scope>
    <source>
        <strain evidence="6">F6_2S_P_1</strain>
    </source>
</reference>
<sequence>MKMLQAYKSKKYLTRMLMSVSVLMIAVLVFASLALQYNAERSSVRMQQDSSRKVMNQIQYNVSYMTEALNNLAVSLFMDPNISPLFTLPSYDEMTVIRSMNSLKQAYLSSSFLHSILVYNGYDDQVYPVGQLSLNKPDAAMADGLVSLLKREEKLPRMKLLPMNFSGNAEKIDFFSIVLYQNFGAVRSGRESALVVNIKPEWLYDNLQSVNVFDDPARSGLYMLDASGDVIMSGGGAAMADMKRLDEALARRAYAGMASFGSFTGKLGGSTKQLVTYMSMKDTDWKIVSVQPYSVVTGSIREMRATSVVVIAVVLLLGVLLTFLIAHKLYRPIERMFSQIGIKPGEAQGSDAGARQDDEFSTVATVYSSMLEKLHWASSEQDKQKRIVRNYHLRTLVANSPSLSREEFQDNIALNGLDIDPAGPYRLVVVKVDGFAEYERSTTPGQRALHTFAVGNIAEEIMRPGPYRCEIADMRGDHVAMLVSPAGEGADTETLTRLLRRVQEVVGSYYRLSLSLTVSGSCDSHVGITERYGEAIRLSRYKLLFGHRAILTPEAVGERTRKTEYDAPAEAEKKLVESIRANRPEDSANAADAIVQGLASCHFDHIVHGILHLVDLLKSAVRDLNRNRLVSLPIDLSSLSKEALEKETMEEVRELIGAAIREIHDKLSRTDADKNAALTDAIKEMIEINYKDSNLSLQGIAAMLHLTPAYVGRIFKTSEFVSVGEYMNEVRLRHAQAYLETKGFSIKEVMELVGYVNESTFFKLFKKTFGVTPKEYRLKKVLE</sequence>
<evidence type="ECO:0000256" key="4">
    <source>
        <dbReference type="SAM" id="Phobius"/>
    </source>
</evidence>
<dbReference type="RefSeq" id="WP_282908046.1">
    <property type="nucleotide sequence ID" value="NZ_JAGRPV010000001.1"/>
</dbReference>